<dbReference type="Gene3D" id="1.25.40.10">
    <property type="entry name" value="Tetratricopeptide repeat domain"/>
    <property type="match status" value="2"/>
</dbReference>
<dbReference type="EMBL" id="JAJAUY010000003">
    <property type="protein sequence ID" value="MCB5178041.1"/>
    <property type="molecule type" value="Genomic_DNA"/>
</dbReference>
<dbReference type="SUPFAM" id="SSF48452">
    <property type="entry name" value="TPR-like"/>
    <property type="match status" value="2"/>
</dbReference>
<dbReference type="RefSeq" id="WP_226724445.1">
    <property type="nucleotide sequence ID" value="NZ_JAJAUY010000003.1"/>
</dbReference>
<evidence type="ECO:0000313" key="2">
    <source>
        <dbReference type="EMBL" id="MCB5178041.1"/>
    </source>
</evidence>
<feature type="compositionally biased region" description="Basic and acidic residues" evidence="1">
    <location>
        <begin position="931"/>
        <end position="946"/>
    </location>
</feature>
<name>A0ABS8B0D0_9ACTN</name>
<feature type="compositionally biased region" description="Acidic residues" evidence="1">
    <location>
        <begin position="919"/>
        <end position="930"/>
    </location>
</feature>
<proteinExistence type="predicted"/>
<feature type="region of interest" description="Disordered" evidence="1">
    <location>
        <begin position="919"/>
        <end position="947"/>
    </location>
</feature>
<evidence type="ECO:0000313" key="3">
    <source>
        <dbReference type="Proteomes" id="UP001199054"/>
    </source>
</evidence>
<accession>A0ABS8B0D0</accession>
<dbReference type="Proteomes" id="UP001199054">
    <property type="component" value="Unassembled WGS sequence"/>
</dbReference>
<reference evidence="2 3" key="1">
    <citation type="submission" date="2021-10" db="EMBL/GenBank/DDBJ databases">
        <title>Streptomyces sp. strain SMC 277, a novel streptomycete isolated from soil.</title>
        <authorList>
            <person name="Chanama M."/>
        </authorList>
    </citation>
    <scope>NUCLEOTIDE SEQUENCE [LARGE SCALE GENOMIC DNA]</scope>
    <source>
        <strain evidence="2 3">SMC 277</strain>
    </source>
</reference>
<dbReference type="SMART" id="SM00028">
    <property type="entry name" value="TPR"/>
    <property type="match status" value="2"/>
</dbReference>
<organism evidence="2 3">
    <name type="scientific">Streptomyces antimicrobicus</name>
    <dbReference type="NCBI Taxonomy" id="2883108"/>
    <lineage>
        <taxon>Bacteria</taxon>
        <taxon>Bacillati</taxon>
        <taxon>Actinomycetota</taxon>
        <taxon>Actinomycetes</taxon>
        <taxon>Kitasatosporales</taxon>
        <taxon>Streptomycetaceae</taxon>
        <taxon>Streptomyces</taxon>
    </lineage>
</organism>
<dbReference type="InterPro" id="IPR011990">
    <property type="entry name" value="TPR-like_helical_dom_sf"/>
</dbReference>
<keyword evidence="3" id="KW-1185">Reference proteome</keyword>
<sequence length="1039" mass="112673">MTTMSPDEIRRALWDNHRLPYGAARNAQAETLAAAAEATGDRALLRQALTTQIDAYEYSSERTRMVVPFARLLQEYDRDPAAFDSGETHSLFWRFKWVAGRIVESPEIPVAAVTGWLDDMERRYRLAGYSERAVRQSEFYLADAIGDDERAERAITRWAAADRDRMSDCHACETNTQGWFWARKGEDAKAVEVWEPVLSGNQTCMEEPHRVLARSLLPLVRLGRVDEARAHHLRGYRMVRGKDSLLRSIGEHIEFCALTGNEARGLEILADHAGQLAPLADVGSQMEFYGGVLVLLHRLIALGHGEQPTVPYAGSPRTVAGLYEVLRAEALDIARRYDVRNGHTRVSDELVARIAAAPVLDVLPLGVRSAALPRPAADAGAGAGTATGTVPRAAAGGAKPAAVAEFGELVARARAARAQGHPSAGALWDEVDRRAQERQQEQAREPDAALAADLLEHRAMAAARAGAPDLSERFARVRDAHRAAGQEQRAALAELHLATAAVQSGAAPEEVRALLAAAMATARALPADEPLRARRIARAELTGIRIAAYLSGEADGAGEPGPSDAPDAWVQIGEPGEGGGTRAGLEAFVADHGPDPELAVEVSEAEEMLAHLALEAGDAERGQALLASAAERVLAADRPWLAVDPLATRGTVLLQLGRPAEAEEAARAALAHAVELTDPERHGALRLSLADMLLRRDGDPAEAAALALESAHWFDQAGLTEGAGAQARLWLARAYAADGRKVEAVEVLQSALPDLLEHGEQQAVFARERLGELLADLHDQRAAAEQYLLAAETAQGWEHQGAHARLAQSAADALQSAGLREEAVAAYERALRLRRELGDAPVSVVRILRSLAWLELRDEVTNATVAAARGRMEEAAQVLRAAQEEFGDDPRLRYELAQTWQQLAQVLDRRVDAYVDQDEDDYDEEDETEDGADHDHDDEVADDGREPLTATELRALRLEAVALWDRAAGLYAGLGPESLPERFQCLNGIVWTERALGDVTGARVRLKALVEEVRTLTEGTAPDWLLPRAEYMLTSLDEE</sequence>
<comment type="caution">
    <text evidence="2">The sequence shown here is derived from an EMBL/GenBank/DDBJ whole genome shotgun (WGS) entry which is preliminary data.</text>
</comment>
<protein>
    <submittedName>
        <fullName evidence="2">Tetratricopeptide repeat protein</fullName>
    </submittedName>
</protein>
<dbReference type="InterPro" id="IPR019734">
    <property type="entry name" value="TPR_rpt"/>
</dbReference>
<gene>
    <name evidence="2" type="ORF">LG632_01365</name>
</gene>
<evidence type="ECO:0000256" key="1">
    <source>
        <dbReference type="SAM" id="MobiDB-lite"/>
    </source>
</evidence>